<evidence type="ECO:0000313" key="8">
    <source>
        <dbReference type="EMBL" id="QQZ52124.1"/>
    </source>
</evidence>
<gene>
    <name evidence="8" type="ORF">JKL49_23905</name>
</gene>
<dbReference type="SUPFAM" id="SSF55811">
    <property type="entry name" value="Nudix"/>
    <property type="match status" value="1"/>
</dbReference>
<reference evidence="8" key="1">
    <citation type="submission" date="2021-01" db="EMBL/GenBank/DDBJ databases">
        <title>Genome sequence of Phenylobacterium sp. 20VBR1 isolated from a valley glaceir, Ny-Alesund, Svalbard.</title>
        <authorList>
            <person name="Thomas F.A."/>
            <person name="Krishnan K.P."/>
            <person name="Sinha R.K."/>
        </authorList>
    </citation>
    <scope>NUCLEOTIDE SEQUENCE</scope>
    <source>
        <strain evidence="8">20VBR1</strain>
    </source>
</reference>
<dbReference type="InterPro" id="IPR045121">
    <property type="entry name" value="CoAse"/>
</dbReference>
<accession>A0A974P810</accession>
<feature type="region of interest" description="Disordered" evidence="7">
    <location>
        <begin position="1"/>
        <end position="23"/>
    </location>
</feature>
<evidence type="ECO:0000256" key="7">
    <source>
        <dbReference type="SAM" id="MobiDB-lite"/>
    </source>
</evidence>
<evidence type="ECO:0000256" key="3">
    <source>
        <dbReference type="ARBA" id="ARBA00022723"/>
    </source>
</evidence>
<dbReference type="GO" id="GO:0046872">
    <property type="term" value="F:metal ion binding"/>
    <property type="evidence" value="ECO:0007669"/>
    <property type="project" value="UniProtKB-KW"/>
</dbReference>
<evidence type="ECO:0000256" key="1">
    <source>
        <dbReference type="ARBA" id="ARBA00001936"/>
    </source>
</evidence>
<evidence type="ECO:0000256" key="5">
    <source>
        <dbReference type="ARBA" id="ARBA00022842"/>
    </source>
</evidence>
<evidence type="ECO:0000256" key="6">
    <source>
        <dbReference type="ARBA" id="ARBA00023211"/>
    </source>
</evidence>
<protein>
    <recommendedName>
        <fullName evidence="9">Nudix hydrolase domain-containing protein</fullName>
    </recommendedName>
</protein>
<feature type="compositionally biased region" description="Polar residues" evidence="7">
    <location>
        <begin position="84"/>
        <end position="96"/>
    </location>
</feature>
<evidence type="ECO:0000256" key="2">
    <source>
        <dbReference type="ARBA" id="ARBA00001946"/>
    </source>
</evidence>
<evidence type="ECO:0000256" key="4">
    <source>
        <dbReference type="ARBA" id="ARBA00022801"/>
    </source>
</evidence>
<comment type="cofactor">
    <cofactor evidence="1">
        <name>Mn(2+)</name>
        <dbReference type="ChEBI" id="CHEBI:29035"/>
    </cofactor>
</comment>
<comment type="cofactor">
    <cofactor evidence="2">
        <name>Mg(2+)</name>
        <dbReference type="ChEBI" id="CHEBI:18420"/>
    </cofactor>
</comment>
<dbReference type="GO" id="GO:0010945">
    <property type="term" value="F:coenzyme A diphosphatase activity"/>
    <property type="evidence" value="ECO:0007669"/>
    <property type="project" value="InterPro"/>
</dbReference>
<dbReference type="PANTHER" id="PTHR12992">
    <property type="entry name" value="NUDIX HYDROLASE"/>
    <property type="match status" value="1"/>
</dbReference>
<proteinExistence type="predicted"/>
<keyword evidence="5" id="KW-0460">Magnesium</keyword>
<name>A0A974P810_9CAUL</name>
<organism evidence="8">
    <name type="scientific">Phenylobacterium glaciei</name>
    <dbReference type="NCBI Taxonomy" id="2803784"/>
    <lineage>
        <taxon>Bacteria</taxon>
        <taxon>Pseudomonadati</taxon>
        <taxon>Pseudomonadota</taxon>
        <taxon>Alphaproteobacteria</taxon>
        <taxon>Caulobacterales</taxon>
        <taxon>Caulobacteraceae</taxon>
        <taxon>Phenylobacterium</taxon>
    </lineage>
</organism>
<dbReference type="InterPro" id="IPR015797">
    <property type="entry name" value="NUDIX_hydrolase-like_dom_sf"/>
</dbReference>
<dbReference type="PANTHER" id="PTHR12992:SF11">
    <property type="entry name" value="MITOCHONDRIAL COENZYME A DIPHOSPHATASE NUDT8"/>
    <property type="match status" value="1"/>
</dbReference>
<dbReference type="AlphaFoldDB" id="A0A974P810"/>
<keyword evidence="6" id="KW-0464">Manganese</keyword>
<dbReference type="EMBL" id="CP068570">
    <property type="protein sequence ID" value="QQZ52124.1"/>
    <property type="molecule type" value="Genomic_DNA"/>
</dbReference>
<keyword evidence="4" id="KW-0378">Hydrolase</keyword>
<dbReference type="Gene3D" id="3.90.79.10">
    <property type="entry name" value="Nucleoside Triphosphate Pyrophosphohydrolase"/>
    <property type="match status" value="1"/>
</dbReference>
<evidence type="ECO:0008006" key="9">
    <source>
        <dbReference type="Google" id="ProtNLM"/>
    </source>
</evidence>
<keyword evidence="3" id="KW-0479">Metal-binding</keyword>
<sequence length="103" mass="11139">MAGATRSDFDLSGHYGAQPDELTPASVLVGLVEREGAYSVILTRRADTLRRHTGQIALPGGRRDPGRRPGARPCARPTRRWACTPTTSPWSGSLRPTSRVRGS</sequence>
<feature type="region of interest" description="Disordered" evidence="7">
    <location>
        <begin position="52"/>
        <end position="103"/>
    </location>
</feature>